<proteinExistence type="predicted"/>
<dbReference type="EMBL" id="BARS01008723">
    <property type="protein sequence ID" value="GAF82869.1"/>
    <property type="molecule type" value="Genomic_DNA"/>
</dbReference>
<dbReference type="AlphaFoldDB" id="X0SP81"/>
<reference evidence="1" key="1">
    <citation type="journal article" date="2014" name="Front. Microbiol.">
        <title>High frequency of phylogenetically diverse reductive dehalogenase-homologous genes in deep subseafloor sedimentary metagenomes.</title>
        <authorList>
            <person name="Kawai M."/>
            <person name="Futagami T."/>
            <person name="Toyoda A."/>
            <person name="Takaki Y."/>
            <person name="Nishi S."/>
            <person name="Hori S."/>
            <person name="Arai W."/>
            <person name="Tsubouchi T."/>
            <person name="Morono Y."/>
            <person name="Uchiyama I."/>
            <person name="Ito T."/>
            <person name="Fujiyama A."/>
            <person name="Inagaki F."/>
            <person name="Takami H."/>
        </authorList>
    </citation>
    <scope>NUCLEOTIDE SEQUENCE</scope>
    <source>
        <strain evidence="1">Expedition CK06-06</strain>
    </source>
</reference>
<evidence type="ECO:0000313" key="1">
    <source>
        <dbReference type="EMBL" id="GAF82869.1"/>
    </source>
</evidence>
<organism evidence="1">
    <name type="scientific">marine sediment metagenome</name>
    <dbReference type="NCBI Taxonomy" id="412755"/>
    <lineage>
        <taxon>unclassified sequences</taxon>
        <taxon>metagenomes</taxon>
        <taxon>ecological metagenomes</taxon>
    </lineage>
</organism>
<comment type="caution">
    <text evidence="1">The sequence shown here is derived from an EMBL/GenBank/DDBJ whole genome shotgun (WGS) entry which is preliminary data.</text>
</comment>
<gene>
    <name evidence="1" type="ORF">S01H1_16566</name>
</gene>
<name>X0SP81_9ZZZZ</name>
<protein>
    <submittedName>
        <fullName evidence="1">Uncharacterized protein</fullName>
    </submittedName>
</protein>
<accession>X0SP81</accession>
<sequence>MDSPQSKDPFRTEQMRALLNKRSNKMSGEKKPQRICLYAGVVGDYDGAYDWIEEKDFGNVENTLGYHEGAFPEDCFTIVEVVDDA</sequence>